<dbReference type="SUPFAM" id="SSF53448">
    <property type="entry name" value="Nucleotide-diphospho-sugar transferases"/>
    <property type="match status" value="1"/>
</dbReference>
<proteinExistence type="inferred from homology"/>
<accession>A0A2M9C019</accession>
<feature type="compositionally biased region" description="Low complexity" evidence="6">
    <location>
        <begin position="233"/>
        <end position="261"/>
    </location>
</feature>
<keyword evidence="4 5" id="KW-0342">GTP-binding</keyword>
<evidence type="ECO:0000256" key="4">
    <source>
        <dbReference type="ARBA" id="ARBA00023134"/>
    </source>
</evidence>
<dbReference type="UniPathway" id="UPA00071"/>
<dbReference type="AlphaFoldDB" id="A0A2M9C019"/>
<evidence type="ECO:0000256" key="3">
    <source>
        <dbReference type="ARBA" id="ARBA00022741"/>
    </source>
</evidence>
<evidence type="ECO:0000256" key="1">
    <source>
        <dbReference type="ARBA" id="ARBA00022679"/>
    </source>
</evidence>
<dbReference type="PANTHER" id="PTHR40392:SF1">
    <property type="entry name" value="2-PHOSPHO-L-LACTATE GUANYLYLTRANSFERASE"/>
    <property type="match status" value="1"/>
</dbReference>
<feature type="binding site" evidence="5">
    <location>
        <position position="161"/>
    </location>
    <ligand>
        <name>phosphoenolpyruvate</name>
        <dbReference type="ChEBI" id="CHEBI:58702"/>
    </ligand>
</feature>
<sequence length="261" mass="26481">MSGEHGPHWVVVVPVKGTDASKSRLDVGAARPELAHAFALDALTAVLGSSLVDEVVVVVARDASLDDLRTLGVRVVLEEEGGGLNGAVRTGVAVARQRKPHAGVAVLLGDLPGLTTAEFDRALVQAAAYPLSVVPDAEGTGTTLLLARPGAELEPRFGAGSFARHRDGGHRPLDVPEDSGLRRDVDTAADLQRALALGVGGYTLAAWSSAAPARAAVDAGSRIQRGTAEEETPAASSGGTAAASVSSTSQASSTPPVAREP</sequence>
<keyword evidence="8" id="KW-1185">Reference proteome</keyword>
<evidence type="ECO:0000313" key="8">
    <source>
        <dbReference type="Proteomes" id="UP000230161"/>
    </source>
</evidence>
<dbReference type="GO" id="GO:0043814">
    <property type="term" value="F:phospholactate guanylyltransferase activity"/>
    <property type="evidence" value="ECO:0007669"/>
    <property type="project" value="InterPro"/>
</dbReference>
<evidence type="ECO:0000256" key="5">
    <source>
        <dbReference type="HAMAP-Rule" id="MF_02114"/>
    </source>
</evidence>
<feature type="region of interest" description="Disordered" evidence="6">
    <location>
        <begin position="160"/>
        <end position="180"/>
    </location>
</feature>
<dbReference type="HAMAP" id="MF_02114">
    <property type="entry name" value="CofC"/>
    <property type="match status" value="1"/>
</dbReference>
<keyword evidence="2 5" id="KW-0548">Nucleotidyltransferase</keyword>
<protein>
    <recommendedName>
        <fullName evidence="5">Phosphoenolpyruvate guanylyltransferase</fullName>
        <shortName evidence="5">PEP guanylyltransferase</shortName>
        <ecNumber evidence="5">2.7.7.105</ecNumber>
    </recommendedName>
</protein>
<dbReference type="Proteomes" id="UP000230161">
    <property type="component" value="Unassembled WGS sequence"/>
</dbReference>
<dbReference type="GO" id="GO:0052645">
    <property type="term" value="P:F420-0 metabolic process"/>
    <property type="evidence" value="ECO:0007669"/>
    <property type="project" value="UniProtKB-UniRule"/>
</dbReference>
<keyword evidence="3 5" id="KW-0547">Nucleotide-binding</keyword>
<organism evidence="7 8">
    <name type="scientific">Compostimonas suwonensis</name>
    <dbReference type="NCBI Taxonomy" id="1048394"/>
    <lineage>
        <taxon>Bacteria</taxon>
        <taxon>Bacillati</taxon>
        <taxon>Actinomycetota</taxon>
        <taxon>Actinomycetes</taxon>
        <taxon>Micrococcales</taxon>
        <taxon>Microbacteriaceae</taxon>
        <taxon>Compostimonas</taxon>
    </lineage>
</organism>
<feature type="binding site" evidence="5">
    <location>
        <position position="158"/>
    </location>
    <ligand>
        <name>phosphoenolpyruvate</name>
        <dbReference type="ChEBI" id="CHEBI:58702"/>
    </ligand>
</feature>
<dbReference type="InterPro" id="IPR002835">
    <property type="entry name" value="CofC"/>
</dbReference>
<dbReference type="NCBIfam" id="TIGR03552">
    <property type="entry name" value="F420_cofC"/>
    <property type="match status" value="1"/>
</dbReference>
<dbReference type="GO" id="GO:0005525">
    <property type="term" value="F:GTP binding"/>
    <property type="evidence" value="ECO:0007669"/>
    <property type="project" value="UniProtKB-KW"/>
</dbReference>
<comment type="pathway">
    <text evidence="5">Cofactor biosynthesis; coenzyme F420 biosynthesis.</text>
</comment>
<evidence type="ECO:0000256" key="2">
    <source>
        <dbReference type="ARBA" id="ARBA00022695"/>
    </source>
</evidence>
<evidence type="ECO:0000313" key="7">
    <source>
        <dbReference type="EMBL" id="PJJ63654.1"/>
    </source>
</evidence>
<dbReference type="Gene3D" id="3.90.550.10">
    <property type="entry name" value="Spore Coat Polysaccharide Biosynthesis Protein SpsA, Chain A"/>
    <property type="match status" value="1"/>
</dbReference>
<comment type="caution">
    <text evidence="7">The sequence shown here is derived from an EMBL/GenBank/DDBJ whole genome shotgun (WGS) entry which is preliminary data.</text>
</comment>
<gene>
    <name evidence="5" type="primary">fbiD</name>
    <name evidence="7" type="ORF">CLV54_1325</name>
</gene>
<evidence type="ECO:0000256" key="6">
    <source>
        <dbReference type="SAM" id="MobiDB-lite"/>
    </source>
</evidence>
<dbReference type="Pfam" id="PF01983">
    <property type="entry name" value="CofC"/>
    <property type="match status" value="1"/>
</dbReference>
<feature type="compositionally biased region" description="Basic and acidic residues" evidence="6">
    <location>
        <begin position="164"/>
        <end position="180"/>
    </location>
</feature>
<feature type="binding site" evidence="5">
    <location>
        <position position="142"/>
    </location>
    <ligand>
        <name>phosphoenolpyruvate</name>
        <dbReference type="ChEBI" id="CHEBI:58702"/>
    </ligand>
</feature>
<comment type="function">
    <text evidence="5">Guanylyltransferase that catalyzes the activation of phosphoenolpyruvate (PEP) as enolpyruvoyl-2-diphospho-5'-guanosine, via the condensation of PEP with GTP. It is involved in the biosynthesis of coenzyme F420, a hydride carrier cofactor.</text>
</comment>
<name>A0A2M9C019_9MICO</name>
<dbReference type="PANTHER" id="PTHR40392">
    <property type="entry name" value="2-PHOSPHO-L-LACTATE GUANYLYLTRANSFERASE"/>
    <property type="match status" value="1"/>
</dbReference>
<comment type="catalytic activity">
    <reaction evidence="5">
        <text>phosphoenolpyruvate + GTP + H(+) = enolpyruvoyl-2-diphospho-5'-guanosine + diphosphate</text>
        <dbReference type="Rhea" id="RHEA:30519"/>
        <dbReference type="ChEBI" id="CHEBI:15378"/>
        <dbReference type="ChEBI" id="CHEBI:33019"/>
        <dbReference type="ChEBI" id="CHEBI:37565"/>
        <dbReference type="ChEBI" id="CHEBI:58702"/>
        <dbReference type="ChEBI" id="CHEBI:143701"/>
        <dbReference type="EC" id="2.7.7.105"/>
    </reaction>
</comment>
<comment type="similarity">
    <text evidence="5">Belongs to the CofC family.</text>
</comment>
<dbReference type="EC" id="2.7.7.105" evidence="5"/>
<feature type="region of interest" description="Disordered" evidence="6">
    <location>
        <begin position="220"/>
        <end position="261"/>
    </location>
</feature>
<dbReference type="InterPro" id="IPR029044">
    <property type="entry name" value="Nucleotide-diphossugar_trans"/>
</dbReference>
<keyword evidence="1 5" id="KW-0808">Transferase</keyword>
<dbReference type="EMBL" id="PGFB01000002">
    <property type="protein sequence ID" value="PJJ63654.1"/>
    <property type="molecule type" value="Genomic_DNA"/>
</dbReference>
<dbReference type="OrthoDB" id="9151145at2"/>
<reference evidence="7 8" key="1">
    <citation type="submission" date="2017-11" db="EMBL/GenBank/DDBJ databases">
        <title>Genomic Encyclopedia of Archaeal and Bacterial Type Strains, Phase II (KMG-II): From Individual Species to Whole Genera.</title>
        <authorList>
            <person name="Goeker M."/>
        </authorList>
    </citation>
    <scope>NUCLEOTIDE SEQUENCE [LARGE SCALE GENOMIC DNA]</scope>
    <source>
        <strain evidence="7 8">DSM 25625</strain>
    </source>
</reference>